<evidence type="ECO:0000313" key="2">
    <source>
        <dbReference type="EMBL" id="SIQ90625.1"/>
    </source>
</evidence>
<dbReference type="EMBL" id="MWSK01000004">
    <property type="protein sequence ID" value="OXS77966.1"/>
    <property type="molecule type" value="Genomic_DNA"/>
</dbReference>
<sequence>MSKIGRNNTCPCMSGGKYKNCCDKTGIWAHFQSQGWNYYDESFALQILYSSDAKFRNFYHKERQKISKPILFFSTNRLNSKMSYGNIDDDYYFIISTHPQIPVSESIHMAHELEHLVLCSEGYKLVSFKDQSLNSNSRKNKMLNDMIYDPILNNRLISFGYDLSAYLDESDRIQMRTIGTDAKDEESIFLVMTLYVKRVLDFRNIYSNILPEEIEFNKWVKYHYPEVIPKSMAILDVIYKFGLSNPTETEVSLKEILKLLNIEDQFELFIS</sequence>
<accession>A0A1N6WKS3</accession>
<reference evidence="1" key="3">
    <citation type="submission" date="2017-03" db="EMBL/GenBank/DDBJ databases">
        <authorList>
            <person name="Dastager S.G."/>
            <person name="Neurgaonkar P.S."/>
            <person name="Dharne M.S."/>
        </authorList>
    </citation>
    <scope>NUCLEOTIDE SEQUENCE</scope>
    <source>
        <strain evidence="1">DSM 25145</strain>
    </source>
</reference>
<dbReference type="AlphaFoldDB" id="A0A1N6WKS3"/>
<dbReference type="STRING" id="1017273.SAMN05443094_104199"/>
<keyword evidence="4" id="KW-1185">Reference proteome</keyword>
<name>A0A1N6WKS3_9BACI</name>
<dbReference type="RefSeq" id="WP_045850505.1">
    <property type="nucleotide sequence ID" value="NZ_FTLX01000004.1"/>
</dbReference>
<evidence type="ECO:0000313" key="4">
    <source>
        <dbReference type="Proteomes" id="UP000215545"/>
    </source>
</evidence>
<reference evidence="2 3" key="1">
    <citation type="submission" date="2017-01" db="EMBL/GenBank/DDBJ databases">
        <authorList>
            <person name="Mah S.A."/>
            <person name="Swanson W.J."/>
            <person name="Moy G.W."/>
            <person name="Vacquier V.D."/>
        </authorList>
    </citation>
    <scope>NUCLEOTIDE SEQUENCE [LARGE SCALE GENOMIC DNA]</scope>
    <source>
        <strain evidence="2 3">NIO-1016</strain>
    </source>
</reference>
<dbReference type="EMBL" id="FTLX01000004">
    <property type="protein sequence ID" value="SIQ90625.1"/>
    <property type="molecule type" value="Genomic_DNA"/>
</dbReference>
<dbReference type="Proteomes" id="UP000186385">
    <property type="component" value="Unassembled WGS sequence"/>
</dbReference>
<reference evidence="4" key="2">
    <citation type="submission" date="2017-03" db="EMBL/GenBank/DDBJ databases">
        <title>Bacillus sp. V-88(T) DSM27956, whole genome shotgun sequencing project.</title>
        <authorList>
            <person name="Dastager S.G."/>
            <person name="Neurgaonkar P.S."/>
            <person name="Dharne M.S."/>
        </authorList>
    </citation>
    <scope>NUCLEOTIDE SEQUENCE [LARGE SCALE GENOMIC DNA]</scope>
    <source>
        <strain evidence="4">DSM 25145</strain>
    </source>
</reference>
<organism evidence="2 3">
    <name type="scientific">Domibacillus enclensis</name>
    <dbReference type="NCBI Taxonomy" id="1017273"/>
    <lineage>
        <taxon>Bacteria</taxon>
        <taxon>Bacillati</taxon>
        <taxon>Bacillota</taxon>
        <taxon>Bacilli</taxon>
        <taxon>Bacillales</taxon>
        <taxon>Bacillaceae</taxon>
        <taxon>Domibacillus</taxon>
    </lineage>
</organism>
<protein>
    <recommendedName>
        <fullName evidence="5">SEC-C motif-containing protein</fullName>
    </recommendedName>
</protein>
<dbReference type="Gene3D" id="3.10.450.50">
    <property type="match status" value="1"/>
</dbReference>
<dbReference type="OrthoDB" id="6399948at2"/>
<dbReference type="Proteomes" id="UP000215545">
    <property type="component" value="Unassembled WGS sequence"/>
</dbReference>
<evidence type="ECO:0008006" key="5">
    <source>
        <dbReference type="Google" id="ProtNLM"/>
    </source>
</evidence>
<evidence type="ECO:0000313" key="3">
    <source>
        <dbReference type="Proteomes" id="UP000186385"/>
    </source>
</evidence>
<evidence type="ECO:0000313" key="1">
    <source>
        <dbReference type="EMBL" id="OXS77966.1"/>
    </source>
</evidence>
<proteinExistence type="predicted"/>
<gene>
    <name evidence="1" type="ORF">B1B05_10190</name>
    <name evidence="2" type="ORF">SAMN05443094_104199</name>
</gene>
<dbReference type="SUPFAM" id="SSF103642">
    <property type="entry name" value="Sec-C motif"/>
    <property type="match status" value="1"/>
</dbReference>